<comment type="caution">
    <text evidence="5">The sequence shown here is derived from an EMBL/GenBank/DDBJ whole genome shotgun (WGS) entry which is preliminary data.</text>
</comment>
<dbReference type="RefSeq" id="WP_006905803.1">
    <property type="nucleotide sequence ID" value="NZ_GG665866.1"/>
</dbReference>
<keyword evidence="5" id="KW-0808">Transferase</keyword>
<protein>
    <submittedName>
        <fullName evidence="5">Glucose-1-phosphate adenylyltransferase, GlgD subunit</fullName>
        <ecNumber evidence="5">2.7.7.27</ecNumber>
    </submittedName>
</protein>
<reference evidence="5" key="1">
    <citation type="submission" date="2009-04" db="EMBL/GenBank/DDBJ databases">
        <authorList>
            <person name="Weinstock G."/>
            <person name="Sodergren E."/>
            <person name="Clifton S."/>
            <person name="Fulton L."/>
            <person name="Fulton B."/>
            <person name="Courtney L."/>
            <person name="Fronick C."/>
            <person name="Harrison M."/>
            <person name="Strong C."/>
            <person name="Farmer C."/>
            <person name="Delahaunty K."/>
            <person name="Markovic C."/>
            <person name="Hall O."/>
            <person name="Minx P."/>
            <person name="Tomlinson C."/>
            <person name="Mitreva M."/>
            <person name="Nelson J."/>
            <person name="Hou S."/>
            <person name="Wollam A."/>
            <person name="Pepin K.H."/>
            <person name="Johnson M."/>
            <person name="Bhonagiri V."/>
            <person name="Nash W.E."/>
            <person name="Warren W."/>
            <person name="Chinwalla A."/>
            <person name="Mardis E.R."/>
            <person name="Wilson R.K."/>
        </authorList>
    </citation>
    <scope>NUCLEOTIDE SEQUENCE [LARGE SCALE GENOMIC DNA]</scope>
    <source>
        <strain evidence="5">DSM 14600</strain>
    </source>
</reference>
<sequence length="378" mass="42257">MKIDKYTAILGNVGAGCLDMGGLTKERPLATLPFDGKYRLIDFQLSSIANSGIRSVYAIFSGKNVRSVFDHVRSGRVWGLNTLLSHYFPSFLEDQEDCRMADREYYSQLLTYLKTSGSDQTIYMPFDILCNINLEQVIHVHNASGGKVTVVYKRLPKTQISEMNEILQIDDTDTVAGKISLSDAPEIAPMNADIYVVDTPWLIEKLEEEAKKEQMRKICFVLRDLLAEAGALAFEHSGYLANINSVQAYYQANMDMLDPQKFYALFYGNQKIYTKVKNEEATYFDADSRIKNSQFASGSIIRGAVEHSVVGRNCLVDESASVRWSVVSPKVQIHKMATVEYAIIDKNVQIPEGVTLRGSADNLLVIGKGQEITGDIIQ</sequence>
<dbReference type="EC" id="2.7.7.27" evidence="5"/>
<dbReference type="Gene3D" id="2.160.10.10">
    <property type="entry name" value="Hexapeptide repeat proteins"/>
    <property type="match status" value="1"/>
</dbReference>
<dbReference type="eggNOG" id="COG0448">
    <property type="taxonomic scope" value="Bacteria"/>
</dbReference>
<dbReference type="AlphaFoldDB" id="C4G9W8"/>
<keyword evidence="5" id="KW-0548">Nucleotidyltransferase</keyword>
<keyword evidence="6" id="KW-1185">Reference proteome</keyword>
<evidence type="ECO:0000256" key="2">
    <source>
        <dbReference type="ARBA" id="ARBA00023056"/>
    </source>
</evidence>
<dbReference type="InterPro" id="IPR056818">
    <property type="entry name" value="GlmU/GlgC-like_hexapep"/>
</dbReference>
<dbReference type="GO" id="GO:0005978">
    <property type="term" value="P:glycogen biosynthetic process"/>
    <property type="evidence" value="ECO:0007669"/>
    <property type="project" value="UniProtKB-KW"/>
</dbReference>
<proteinExistence type="inferred from homology"/>
<evidence type="ECO:0000313" key="5">
    <source>
        <dbReference type="EMBL" id="EEP29415.1"/>
    </source>
</evidence>
<accession>C4G9W8</accession>
<dbReference type="Pfam" id="PF00483">
    <property type="entry name" value="NTP_transferase"/>
    <property type="match status" value="1"/>
</dbReference>
<dbReference type="InterPro" id="IPR011004">
    <property type="entry name" value="Trimer_LpxA-like_sf"/>
</dbReference>
<evidence type="ECO:0000259" key="3">
    <source>
        <dbReference type="Pfam" id="PF00483"/>
    </source>
</evidence>
<organism evidence="5 6">
    <name type="scientific">Shuttleworthella satelles DSM 14600</name>
    <dbReference type="NCBI Taxonomy" id="626523"/>
    <lineage>
        <taxon>Bacteria</taxon>
        <taxon>Bacillati</taxon>
        <taxon>Bacillota</taxon>
        <taxon>Clostridia</taxon>
        <taxon>Lachnospirales</taxon>
        <taxon>Lachnospiraceae</taxon>
        <taxon>Shuttleworthella</taxon>
    </lineage>
</organism>
<dbReference type="CDD" id="cd04651">
    <property type="entry name" value="LbH_G1P_AT_C"/>
    <property type="match status" value="1"/>
</dbReference>
<gene>
    <name evidence="5" type="primary">glgD</name>
    <name evidence="5" type="ORF">GCWU000342_00773</name>
</gene>
<feature type="domain" description="Nucleotidyl transferase" evidence="3">
    <location>
        <begin position="23"/>
        <end position="257"/>
    </location>
</feature>
<feature type="domain" description="Glucose-1-phosphate adenylyltransferase/Bifunctional protein GlmU-like C-terminal hexapeptide" evidence="4">
    <location>
        <begin position="287"/>
        <end position="355"/>
    </location>
</feature>
<dbReference type="EMBL" id="ACIP02000001">
    <property type="protein sequence ID" value="EEP29415.1"/>
    <property type="molecule type" value="Genomic_DNA"/>
</dbReference>
<evidence type="ECO:0000256" key="1">
    <source>
        <dbReference type="ARBA" id="ARBA00010443"/>
    </source>
</evidence>
<name>C4G9W8_9FIRM</name>
<dbReference type="HOGENOM" id="CLU_029499_14_0_9"/>
<evidence type="ECO:0000259" key="4">
    <source>
        <dbReference type="Pfam" id="PF24894"/>
    </source>
</evidence>
<dbReference type="InterPro" id="IPR005835">
    <property type="entry name" value="NTP_transferase_dom"/>
</dbReference>
<dbReference type="NCBIfam" id="TIGR02092">
    <property type="entry name" value="glgD"/>
    <property type="match status" value="1"/>
</dbReference>
<evidence type="ECO:0000313" key="6">
    <source>
        <dbReference type="Proteomes" id="UP000003494"/>
    </source>
</evidence>
<dbReference type="PANTHER" id="PTHR43523">
    <property type="entry name" value="GLUCOSE-1-PHOSPHATE ADENYLYLTRANSFERASE-RELATED"/>
    <property type="match status" value="1"/>
</dbReference>
<dbReference type="SUPFAM" id="SSF51161">
    <property type="entry name" value="Trimeric LpxA-like enzymes"/>
    <property type="match status" value="1"/>
</dbReference>
<dbReference type="PROSITE" id="PS51257">
    <property type="entry name" value="PROKAR_LIPOPROTEIN"/>
    <property type="match status" value="1"/>
</dbReference>
<comment type="similarity">
    <text evidence="1">Belongs to the bacterial/plant glucose-1-phosphate adenylyltransferase family.</text>
</comment>
<dbReference type="Proteomes" id="UP000003494">
    <property type="component" value="Unassembled WGS sequence"/>
</dbReference>
<dbReference type="Pfam" id="PF24894">
    <property type="entry name" value="Hexapep_GlmU"/>
    <property type="match status" value="1"/>
</dbReference>
<dbReference type="InterPro" id="IPR011831">
    <property type="entry name" value="ADP-Glc_PPase"/>
</dbReference>
<dbReference type="PANTHER" id="PTHR43523:SF6">
    <property type="entry name" value="GLYCOGEN BIOSYNTHESIS PROTEIN GLGD"/>
    <property type="match status" value="1"/>
</dbReference>
<dbReference type="InterPro" id="IPR011832">
    <property type="entry name" value="GlgDAde_trans"/>
</dbReference>
<dbReference type="InterPro" id="IPR029044">
    <property type="entry name" value="Nucleotide-diphossugar_trans"/>
</dbReference>
<dbReference type="GO" id="GO:0008878">
    <property type="term" value="F:glucose-1-phosphate adenylyltransferase activity"/>
    <property type="evidence" value="ECO:0007669"/>
    <property type="project" value="UniProtKB-EC"/>
</dbReference>
<keyword evidence="2" id="KW-0320">Glycogen biosynthesis</keyword>
<dbReference type="Gene3D" id="3.90.550.10">
    <property type="entry name" value="Spore Coat Polysaccharide Biosynthesis Protein SpsA, Chain A"/>
    <property type="match status" value="1"/>
</dbReference>
<dbReference type="SUPFAM" id="SSF53448">
    <property type="entry name" value="Nucleotide-diphospho-sugar transferases"/>
    <property type="match status" value="1"/>
</dbReference>
<dbReference type="STRING" id="626523.GCWU000342_00773"/>